<dbReference type="SUPFAM" id="SSF117074">
    <property type="entry name" value="Hypothetical protein PA1324"/>
    <property type="match status" value="2"/>
</dbReference>
<dbReference type="Gene3D" id="2.60.40.10">
    <property type="entry name" value="Immunoglobulins"/>
    <property type="match status" value="2"/>
</dbReference>
<evidence type="ECO:0008006" key="8">
    <source>
        <dbReference type="Google" id="ProtNLM"/>
    </source>
</evidence>
<organism evidence="6 7">
    <name type="scientific">Pelatocladus maniniholoensis HA4357-MV3</name>
    <dbReference type="NCBI Taxonomy" id="1117104"/>
    <lineage>
        <taxon>Bacteria</taxon>
        <taxon>Bacillati</taxon>
        <taxon>Cyanobacteriota</taxon>
        <taxon>Cyanophyceae</taxon>
        <taxon>Nostocales</taxon>
        <taxon>Nostocaceae</taxon>
        <taxon>Pelatocladus</taxon>
    </lineage>
</organism>
<evidence type="ECO:0000256" key="3">
    <source>
        <dbReference type="ARBA" id="ARBA00022729"/>
    </source>
</evidence>
<evidence type="ECO:0000313" key="7">
    <source>
        <dbReference type="Proteomes" id="UP000813215"/>
    </source>
</evidence>
<dbReference type="SUPFAM" id="SSF50952">
    <property type="entry name" value="Soluble quinoprotein glucose dehydrogenase"/>
    <property type="match status" value="1"/>
</dbReference>
<dbReference type="Pfam" id="PF25564">
    <property type="entry name" value="DUF7933"/>
    <property type="match status" value="1"/>
</dbReference>
<gene>
    <name evidence="6" type="ORF">KME28_10750</name>
</gene>
<feature type="domain" description="SD-repeat containing protein B" evidence="4">
    <location>
        <begin position="434"/>
        <end position="507"/>
    </location>
</feature>
<dbReference type="InterPro" id="IPR051417">
    <property type="entry name" value="SDr/BOS_complex"/>
</dbReference>
<dbReference type="InterPro" id="IPR013783">
    <property type="entry name" value="Ig-like_fold"/>
</dbReference>
<comment type="caution">
    <text evidence="6">The sequence shown here is derived from an EMBL/GenBank/DDBJ whole genome shotgun (WGS) entry which is preliminary data.</text>
</comment>
<dbReference type="EMBL" id="JAHHHW010000082">
    <property type="protein sequence ID" value="MBW4432184.1"/>
    <property type="molecule type" value="Genomic_DNA"/>
</dbReference>
<evidence type="ECO:0000313" key="6">
    <source>
        <dbReference type="EMBL" id="MBW4432184.1"/>
    </source>
</evidence>
<dbReference type="PANTHER" id="PTHR23303">
    <property type="entry name" value="CARBOXYPEPTIDASE REGULATORY REGION-CONTAINING"/>
    <property type="match status" value="1"/>
</dbReference>
<keyword evidence="3" id="KW-0732">Signal</keyword>
<dbReference type="GO" id="GO:0005576">
    <property type="term" value="C:extracellular region"/>
    <property type="evidence" value="ECO:0007669"/>
    <property type="project" value="UniProtKB-SubCell"/>
</dbReference>
<evidence type="ECO:0000259" key="4">
    <source>
        <dbReference type="Pfam" id="PF17210"/>
    </source>
</evidence>
<proteinExistence type="predicted"/>
<dbReference type="Pfam" id="PF17210">
    <property type="entry name" value="SdrD_B"/>
    <property type="match status" value="2"/>
</dbReference>
<dbReference type="InterPro" id="IPR057693">
    <property type="entry name" value="DUF7933"/>
</dbReference>
<dbReference type="AlphaFoldDB" id="A0A9E3H713"/>
<evidence type="ECO:0000259" key="5">
    <source>
        <dbReference type="Pfam" id="PF25564"/>
    </source>
</evidence>
<keyword evidence="2" id="KW-0964">Secreted</keyword>
<reference evidence="6" key="2">
    <citation type="journal article" date="2022" name="Microbiol. Resour. Announc.">
        <title>Metagenome Sequencing to Explore Phylogenomics of Terrestrial Cyanobacteria.</title>
        <authorList>
            <person name="Ward R.D."/>
            <person name="Stajich J.E."/>
            <person name="Johansen J.R."/>
            <person name="Huntemann M."/>
            <person name="Clum A."/>
            <person name="Foster B."/>
            <person name="Foster B."/>
            <person name="Roux S."/>
            <person name="Palaniappan K."/>
            <person name="Varghese N."/>
            <person name="Mukherjee S."/>
            <person name="Reddy T.B.K."/>
            <person name="Daum C."/>
            <person name="Copeland A."/>
            <person name="Chen I.A."/>
            <person name="Ivanova N.N."/>
            <person name="Kyrpides N.C."/>
            <person name="Shapiro N."/>
            <person name="Eloe-Fadrosh E.A."/>
            <person name="Pietrasiak N."/>
        </authorList>
    </citation>
    <scope>NUCLEOTIDE SEQUENCE</scope>
    <source>
        <strain evidence="6">HA4357-MV3</strain>
    </source>
</reference>
<feature type="domain" description="SD-repeat containing protein B" evidence="4">
    <location>
        <begin position="539"/>
        <end position="613"/>
    </location>
</feature>
<evidence type="ECO:0000256" key="1">
    <source>
        <dbReference type="ARBA" id="ARBA00004613"/>
    </source>
</evidence>
<dbReference type="PANTHER" id="PTHR23303:SF14">
    <property type="entry name" value="BOS COMPLEX SUBUNIT NOMO1-RELATED"/>
    <property type="match status" value="1"/>
</dbReference>
<name>A0A9E3H713_9NOST</name>
<dbReference type="InterPro" id="IPR011041">
    <property type="entry name" value="Quinoprot_gluc/sorb_DH_b-prop"/>
</dbReference>
<evidence type="ECO:0000256" key="2">
    <source>
        <dbReference type="ARBA" id="ARBA00022525"/>
    </source>
</evidence>
<dbReference type="Proteomes" id="UP000813215">
    <property type="component" value="Unassembled WGS sequence"/>
</dbReference>
<reference evidence="6" key="1">
    <citation type="submission" date="2021-05" db="EMBL/GenBank/DDBJ databases">
        <authorList>
            <person name="Pietrasiak N."/>
            <person name="Ward R."/>
            <person name="Stajich J.E."/>
            <person name="Kurbessoian T."/>
        </authorList>
    </citation>
    <scope>NUCLEOTIDE SEQUENCE</scope>
    <source>
        <strain evidence="6">HA4357-MV3</strain>
    </source>
</reference>
<comment type="subcellular location">
    <subcellularLocation>
        <location evidence="1">Secreted</location>
    </subcellularLocation>
</comment>
<protein>
    <recommendedName>
        <fullName evidence="8">SD-repeat containing protein B domain-containing protein</fullName>
    </recommendedName>
</protein>
<sequence>MKFLFKYLRAINKPAWKSLPSIIPLSTSLLTISASVGIGVTFNPERSWASACAGVYSSRSGVPTSSQSVIGYYNSITKSYVNIATYDGGGNINAIATQPSTGNLFFVNRVTGKTVVYNPNTGSQTTLTGTLPGTTTTIIGATFDPSGKLYVYYSNKTLIEVNPATGSQVGSTINISGIPGNNDSTSRTTNGDIAIGTDGVLYAVGDTSSNAGSYTSQLYSIAITGTTAIATPVNGNNVITGVSGAAVNGLAIDPSTGKFYISTNNGTYELDFATKAGTLLTNAVGTNDLAACGSPAPDLPTIAKTFSPSTVTGIPATSTLTLTLGNSNSVPIYLIQTLTDNFQSGLTVSNPNGLSGTCTSISGNTVTATAGSSSISLNNGFKIPAGGCTVSVNVTASSAGTYINSIAAGALKTFVGDNANAANSTLLVSTTISGTLYEDSNSDNNLGATEPKLPANITLKLLDSNNSVIKTTLTQNDGTYTFTGVVNGNYKIQVDTTDTDIPAGYTLGTPNDLAVTVSGSPVTNKDFGFDPPTYNISGTLYEDTDGGNDLDATEPKLPANITVKLLDSNNNPIKTTTTDANGTYTFTGVVNGNYKIQVDTTDTDIPAGYTLGTPNDLAVTVSGSSVNNQNFGFDSPVASNPNILLVKRITAINGSSFTNLIDGVNNSNSPNYVPAPRDTDDNNPNWSSNYLQGLINGGAVRPNDEIEYTIYFLSAGDATAPKVLMCDRVPNNVSFIPTAFNSFPTKNSTGLQNTDRGILWQYNANTESLSNIKDGDIAQYFPPGEDPKTVYPTVDCGGANTNGAIVVNLGDLANAIAPGTPTDSYGLIRFRGRVK</sequence>
<accession>A0A9E3H713</accession>
<feature type="domain" description="DUF7933" evidence="5">
    <location>
        <begin position="300"/>
        <end position="428"/>
    </location>
</feature>
<dbReference type="InterPro" id="IPR033764">
    <property type="entry name" value="Sdr_B"/>
</dbReference>